<evidence type="ECO:0000313" key="5">
    <source>
        <dbReference type="Proteomes" id="UP000594262"/>
    </source>
</evidence>
<dbReference type="Pfam" id="PF00059">
    <property type="entry name" value="Lectin_C"/>
    <property type="match status" value="1"/>
</dbReference>
<evidence type="ECO:0000313" key="4">
    <source>
        <dbReference type="EnsemblMetazoa" id="CLYHEMP000966.4"/>
    </source>
</evidence>
<evidence type="ECO:0000259" key="3">
    <source>
        <dbReference type="PROSITE" id="PS50041"/>
    </source>
</evidence>
<protein>
    <recommendedName>
        <fullName evidence="3">C-type lectin domain-containing protein</fullName>
    </recommendedName>
</protein>
<name>A0A7M5UZI0_9CNID</name>
<dbReference type="AlphaFoldDB" id="A0A7M5UZI0"/>
<dbReference type="InterPro" id="IPR001304">
    <property type="entry name" value="C-type_lectin-like"/>
</dbReference>
<dbReference type="EnsemblMetazoa" id="CLYHEMT000966.4">
    <property type="protein sequence ID" value="CLYHEMP000966.4"/>
    <property type="gene ID" value="CLYHEMG000966"/>
</dbReference>
<feature type="transmembrane region" description="Helical" evidence="2">
    <location>
        <begin position="16"/>
        <end position="37"/>
    </location>
</feature>
<keyword evidence="2" id="KW-0812">Transmembrane</keyword>
<keyword evidence="5" id="KW-1185">Reference proteome</keyword>
<dbReference type="SMART" id="SM00034">
    <property type="entry name" value="CLECT"/>
    <property type="match status" value="1"/>
</dbReference>
<dbReference type="InterPro" id="IPR016187">
    <property type="entry name" value="CTDL_fold"/>
</dbReference>
<dbReference type="PROSITE" id="PS00615">
    <property type="entry name" value="C_TYPE_LECTIN_1"/>
    <property type="match status" value="1"/>
</dbReference>
<dbReference type="PANTHER" id="PTHR22803">
    <property type="entry name" value="MANNOSE, PHOSPHOLIPASE, LECTIN RECEPTOR RELATED"/>
    <property type="match status" value="1"/>
</dbReference>
<dbReference type="InterPro" id="IPR016186">
    <property type="entry name" value="C-type_lectin-like/link_sf"/>
</dbReference>
<dbReference type="Gene3D" id="3.10.100.10">
    <property type="entry name" value="Mannose-Binding Protein A, subunit A"/>
    <property type="match status" value="1"/>
</dbReference>
<keyword evidence="2" id="KW-0472">Membrane</keyword>
<accession>A0A7M5UZI0</accession>
<evidence type="ECO:0000256" key="1">
    <source>
        <dbReference type="ARBA" id="ARBA00023157"/>
    </source>
</evidence>
<dbReference type="OrthoDB" id="5983182at2759"/>
<dbReference type="PROSITE" id="PS50041">
    <property type="entry name" value="C_TYPE_LECTIN_2"/>
    <property type="match status" value="1"/>
</dbReference>
<evidence type="ECO:0000256" key="2">
    <source>
        <dbReference type="SAM" id="Phobius"/>
    </source>
</evidence>
<keyword evidence="2" id="KW-1133">Transmembrane helix</keyword>
<dbReference type="SUPFAM" id="SSF56436">
    <property type="entry name" value="C-type lectin-like"/>
    <property type="match status" value="1"/>
</dbReference>
<dbReference type="Proteomes" id="UP000594262">
    <property type="component" value="Unplaced"/>
</dbReference>
<dbReference type="CDD" id="cd00037">
    <property type="entry name" value="CLECT"/>
    <property type="match status" value="1"/>
</dbReference>
<feature type="domain" description="C-type lectin" evidence="3">
    <location>
        <begin position="45"/>
        <end position="162"/>
    </location>
</feature>
<keyword evidence="1" id="KW-1015">Disulfide bond</keyword>
<sequence>IQHIVWSIDGYKVKKMLKLILGFAFIAICSASTIQLLRVRTTKSIKTSQYTIHRKAYTWTDAQKECRRCGGYLATINDSAEHFYLANELQRRKISTAWIGLNDRTKEGTYRWDRYNSLGGYKRWCKGQPNNWRNSQDCVMLTGNSKCLNDRACLSRKFFICEVNVYKTLSVQTV</sequence>
<dbReference type="InterPro" id="IPR050111">
    <property type="entry name" value="C-type_lectin/snaclec_domain"/>
</dbReference>
<proteinExistence type="predicted"/>
<reference evidence="4" key="1">
    <citation type="submission" date="2021-01" db="UniProtKB">
        <authorList>
            <consortium name="EnsemblMetazoa"/>
        </authorList>
    </citation>
    <scope>IDENTIFICATION</scope>
</reference>
<organism evidence="4 5">
    <name type="scientific">Clytia hemisphaerica</name>
    <dbReference type="NCBI Taxonomy" id="252671"/>
    <lineage>
        <taxon>Eukaryota</taxon>
        <taxon>Metazoa</taxon>
        <taxon>Cnidaria</taxon>
        <taxon>Hydrozoa</taxon>
        <taxon>Hydroidolina</taxon>
        <taxon>Leptothecata</taxon>
        <taxon>Obeliida</taxon>
        <taxon>Clytiidae</taxon>
        <taxon>Clytia</taxon>
    </lineage>
</organism>
<dbReference type="InterPro" id="IPR018378">
    <property type="entry name" value="C-type_lectin_CS"/>
</dbReference>